<gene>
    <name evidence="2" type="ORF">APB76_05800</name>
</gene>
<keyword evidence="2" id="KW-0808">Transferase</keyword>
<dbReference type="PANTHER" id="PTHR33525:SF6">
    <property type="entry name" value="HDOD DOMAIN-CONTAINING PROTEIN"/>
    <property type="match status" value="1"/>
</dbReference>
<comment type="caution">
    <text evidence="2">The sequence shown here is derived from an EMBL/GenBank/DDBJ whole genome shotgun (WGS) entry which is preliminary data.</text>
</comment>
<sequence length="276" mass="30507">MSQEALLSRLNELPRIQRVLQELLDMVNNSEVDFRALAKKISTDQVLSARLLRLANSAHFGGNKSVSSVNEALLRVGTGPVRTLVVASVLSSAFPRIKTLDMGKYWEETFEVSIIASKIALETGMDSNEVFTTGVLHNIGELMIHTLVPEQAKVITQRAEQGESAIAVQEEILDITAPTLGAKLAKSWNFPDDMVDAIANFDEPRDAEISPKMATTLHLARSIHRDWDKLESNEGKSRYLTEHPDSRLLHISADFAPTIDKYRGNGRDLAAYLNAA</sequence>
<reference evidence="2 3" key="1">
    <citation type="journal article" date="2016" name="Syst. Appl. Microbiol.">
        <title>Vibrio bivalvicida sp. nov., a novel larval pathogen for bivalve molluscs reared in a hatchery.</title>
        <authorList>
            <person name="Dubert J."/>
            <person name="Romalde J.L."/>
            <person name="Prado S."/>
            <person name="Barja J.L."/>
        </authorList>
    </citation>
    <scope>NUCLEOTIDE SEQUENCE [LARGE SCALE GENOMIC DNA]</scope>
    <source>
        <strain evidence="2 3">605</strain>
    </source>
</reference>
<evidence type="ECO:0000313" key="3">
    <source>
        <dbReference type="Proteomes" id="UP000078406"/>
    </source>
</evidence>
<dbReference type="Proteomes" id="UP000078406">
    <property type="component" value="Unassembled WGS sequence"/>
</dbReference>
<dbReference type="AlphaFoldDB" id="A0A177Y2G6"/>
<dbReference type="SUPFAM" id="SSF109604">
    <property type="entry name" value="HD-domain/PDEase-like"/>
    <property type="match status" value="1"/>
</dbReference>
<dbReference type="RefSeq" id="WP_054961159.1">
    <property type="nucleotide sequence ID" value="NZ_LLEI02000021.1"/>
</dbReference>
<dbReference type="EMBL" id="LLEI02000021">
    <property type="protein sequence ID" value="OAJ94796.1"/>
    <property type="molecule type" value="Genomic_DNA"/>
</dbReference>
<dbReference type="InterPro" id="IPR052340">
    <property type="entry name" value="RNase_Y/CdgJ"/>
</dbReference>
<dbReference type="Pfam" id="PF08668">
    <property type="entry name" value="HDOD"/>
    <property type="match status" value="1"/>
</dbReference>
<organism evidence="2 3">
    <name type="scientific">Vibrio bivalvicida</name>
    <dbReference type="NCBI Taxonomy" id="1276888"/>
    <lineage>
        <taxon>Bacteria</taxon>
        <taxon>Pseudomonadati</taxon>
        <taxon>Pseudomonadota</taxon>
        <taxon>Gammaproteobacteria</taxon>
        <taxon>Vibrionales</taxon>
        <taxon>Vibrionaceae</taxon>
        <taxon>Vibrio</taxon>
        <taxon>Vibrio oreintalis group</taxon>
    </lineage>
</organism>
<keyword evidence="2" id="KW-0418">Kinase</keyword>
<proteinExistence type="predicted"/>
<protein>
    <submittedName>
        <fullName evidence="2">Histidine kinase</fullName>
    </submittedName>
</protein>
<dbReference type="PANTHER" id="PTHR33525">
    <property type="match status" value="1"/>
</dbReference>
<accession>A0A177Y2G6</accession>
<dbReference type="Gene3D" id="1.10.3210.10">
    <property type="entry name" value="Hypothetical protein af1432"/>
    <property type="match status" value="1"/>
</dbReference>
<dbReference type="PROSITE" id="PS51833">
    <property type="entry name" value="HDOD"/>
    <property type="match status" value="1"/>
</dbReference>
<dbReference type="GO" id="GO:0016301">
    <property type="term" value="F:kinase activity"/>
    <property type="evidence" value="ECO:0007669"/>
    <property type="project" value="UniProtKB-KW"/>
</dbReference>
<feature type="domain" description="HDOD" evidence="1">
    <location>
        <begin position="13"/>
        <end position="204"/>
    </location>
</feature>
<name>A0A177Y2G6_9VIBR</name>
<evidence type="ECO:0000259" key="1">
    <source>
        <dbReference type="PROSITE" id="PS51833"/>
    </source>
</evidence>
<dbReference type="InterPro" id="IPR013976">
    <property type="entry name" value="HDOD"/>
</dbReference>
<evidence type="ECO:0000313" key="2">
    <source>
        <dbReference type="EMBL" id="OAJ94796.1"/>
    </source>
</evidence>